<organism evidence="3 4">
    <name type="scientific">Streptococcus pantholopis</name>
    <dbReference type="NCBI Taxonomy" id="1811193"/>
    <lineage>
        <taxon>Bacteria</taxon>
        <taxon>Bacillati</taxon>
        <taxon>Bacillota</taxon>
        <taxon>Bacilli</taxon>
        <taxon>Lactobacillales</taxon>
        <taxon>Streptococcaceae</taxon>
        <taxon>Streptococcus</taxon>
    </lineage>
</organism>
<evidence type="ECO:0000256" key="1">
    <source>
        <dbReference type="SAM" id="MobiDB-lite"/>
    </source>
</evidence>
<dbReference type="Proteomes" id="UP000077317">
    <property type="component" value="Chromosome"/>
</dbReference>
<reference evidence="3 4" key="1">
    <citation type="journal article" date="2016" name="Int. J. Syst. Evol. Microbiol.">
        <title>Streptococcuspantholopis sp. nov., isolated from faeces of the Tibetan antelope (Pantholops hodgsonii).</title>
        <authorList>
            <person name="Bai X."/>
            <person name="Xiong Y."/>
            <person name="Lu S."/>
            <person name="Jin D."/>
            <person name="Lai X."/>
            <person name="Yang J."/>
            <person name="Niu L."/>
            <person name="Hu S."/>
            <person name="Meng X."/>
            <person name="Pu J."/>
            <person name="Ye C."/>
            <person name="Xu J."/>
        </authorList>
    </citation>
    <scope>NUCLEOTIDE SEQUENCE [LARGE SCALE GENOMIC DNA]</scope>
    <source>
        <strain evidence="3 4">TA 26</strain>
    </source>
</reference>
<keyword evidence="2" id="KW-1133">Transmembrane helix</keyword>
<evidence type="ECO:0000313" key="4">
    <source>
        <dbReference type="Proteomes" id="UP000077317"/>
    </source>
</evidence>
<protein>
    <submittedName>
        <fullName evidence="3">Uncharacterized protein</fullName>
    </submittedName>
</protein>
<dbReference type="KEGG" id="spat:A0O21_06585"/>
<feature type="region of interest" description="Disordered" evidence="1">
    <location>
        <begin position="34"/>
        <end position="61"/>
    </location>
</feature>
<dbReference type="EMBL" id="CP014699">
    <property type="protein sequence ID" value="AND79714.1"/>
    <property type="molecule type" value="Genomic_DNA"/>
</dbReference>
<dbReference type="RefSeq" id="WP_067063241.1">
    <property type="nucleotide sequence ID" value="NZ_CP014699.1"/>
</dbReference>
<evidence type="ECO:0000256" key="2">
    <source>
        <dbReference type="SAM" id="Phobius"/>
    </source>
</evidence>
<dbReference type="OrthoDB" id="9977961at2"/>
<accession>A0A172Q8C3</accession>
<proteinExistence type="predicted"/>
<keyword evidence="4" id="KW-1185">Reference proteome</keyword>
<reference evidence="4" key="2">
    <citation type="submission" date="2016-03" db="EMBL/GenBank/DDBJ databases">
        <title>Streptococcus antelopensis sp. nov., isolated from the feces of the Tibetan antelope (Pantholops hodgsonii) in Hoh Xil National Nature Reserve, Qinghai, China.</title>
        <authorList>
            <person name="Bai X."/>
        </authorList>
    </citation>
    <scope>NUCLEOTIDE SEQUENCE [LARGE SCALE GENOMIC DNA]</scope>
    <source>
        <strain evidence="4">TA 26</strain>
    </source>
</reference>
<evidence type="ECO:0000313" key="3">
    <source>
        <dbReference type="EMBL" id="AND79714.1"/>
    </source>
</evidence>
<keyword evidence="2" id="KW-0472">Membrane</keyword>
<feature type="transmembrane region" description="Helical" evidence="2">
    <location>
        <begin position="6"/>
        <end position="27"/>
    </location>
</feature>
<name>A0A172Q8C3_9STRE</name>
<gene>
    <name evidence="3" type="ORF">A0O21_06585</name>
</gene>
<dbReference type="AlphaFoldDB" id="A0A172Q8C3"/>
<keyword evidence="2" id="KW-0812">Transmembrane</keyword>
<sequence>MLGIIVIIMVFLSLVRIVSLIFLARAMKPDTEHMLSKEKGESASNQEHLQAEEEREFDSFF</sequence>